<accession>A0AA38FLT0</accession>
<dbReference type="EMBL" id="JAHRHJ020000008">
    <property type="protein sequence ID" value="KAH9306445.1"/>
    <property type="molecule type" value="Genomic_DNA"/>
</dbReference>
<sequence length="120" mass="14004">MWKNPATLYSAYHDNKGVIERFVKNGMQNALSCIGYVPDEEFMQSWRYEVEINRLLRRVEMYITFPQDLGRKILVVFSTKYSVDDINEVANKACWQINCLEASSIETPNQLICNIHTFST</sequence>
<evidence type="ECO:0000259" key="1">
    <source>
        <dbReference type="Pfam" id="PF10017"/>
    </source>
</evidence>
<dbReference type="InterPro" id="IPR019257">
    <property type="entry name" value="MeTrfase_dom"/>
</dbReference>
<comment type="caution">
    <text evidence="2">The sequence shown here is derived from an EMBL/GenBank/DDBJ whole genome shotgun (WGS) entry which is preliminary data.</text>
</comment>
<evidence type="ECO:0000313" key="2">
    <source>
        <dbReference type="EMBL" id="KAH9306445.1"/>
    </source>
</evidence>
<dbReference type="AlphaFoldDB" id="A0AA38FLT0"/>
<proteinExistence type="predicted"/>
<feature type="domain" description="Histidine-specific methyltransferase SAM-dependent" evidence="1">
    <location>
        <begin position="2"/>
        <end position="97"/>
    </location>
</feature>
<feature type="non-terminal residue" evidence="2">
    <location>
        <position position="120"/>
    </location>
</feature>
<gene>
    <name evidence="2" type="ORF">KI387_010849</name>
</gene>
<protein>
    <recommendedName>
        <fullName evidence="1">Histidine-specific methyltransferase SAM-dependent domain-containing protein</fullName>
    </recommendedName>
</protein>
<dbReference type="Pfam" id="PF10017">
    <property type="entry name" value="Methyltransf_33"/>
    <property type="match status" value="1"/>
</dbReference>
<evidence type="ECO:0000313" key="3">
    <source>
        <dbReference type="Proteomes" id="UP000824469"/>
    </source>
</evidence>
<name>A0AA38FLT0_TAXCH</name>
<feature type="non-terminal residue" evidence="2">
    <location>
        <position position="1"/>
    </location>
</feature>
<dbReference type="Proteomes" id="UP000824469">
    <property type="component" value="Unassembled WGS sequence"/>
</dbReference>
<reference evidence="2 3" key="1">
    <citation type="journal article" date="2021" name="Nat. Plants">
        <title>The Taxus genome provides insights into paclitaxel biosynthesis.</title>
        <authorList>
            <person name="Xiong X."/>
            <person name="Gou J."/>
            <person name="Liao Q."/>
            <person name="Li Y."/>
            <person name="Zhou Q."/>
            <person name="Bi G."/>
            <person name="Li C."/>
            <person name="Du R."/>
            <person name="Wang X."/>
            <person name="Sun T."/>
            <person name="Guo L."/>
            <person name="Liang H."/>
            <person name="Lu P."/>
            <person name="Wu Y."/>
            <person name="Zhang Z."/>
            <person name="Ro D.K."/>
            <person name="Shang Y."/>
            <person name="Huang S."/>
            <person name="Yan J."/>
        </authorList>
    </citation>
    <scope>NUCLEOTIDE SEQUENCE [LARGE SCALE GENOMIC DNA]</scope>
    <source>
        <strain evidence="2">Ta-2019</strain>
    </source>
</reference>
<organism evidence="2 3">
    <name type="scientific">Taxus chinensis</name>
    <name type="common">Chinese yew</name>
    <name type="synonym">Taxus wallichiana var. chinensis</name>
    <dbReference type="NCBI Taxonomy" id="29808"/>
    <lineage>
        <taxon>Eukaryota</taxon>
        <taxon>Viridiplantae</taxon>
        <taxon>Streptophyta</taxon>
        <taxon>Embryophyta</taxon>
        <taxon>Tracheophyta</taxon>
        <taxon>Spermatophyta</taxon>
        <taxon>Pinopsida</taxon>
        <taxon>Pinidae</taxon>
        <taxon>Conifers II</taxon>
        <taxon>Cupressales</taxon>
        <taxon>Taxaceae</taxon>
        <taxon>Taxus</taxon>
    </lineage>
</organism>
<keyword evidence="3" id="KW-1185">Reference proteome</keyword>